<dbReference type="RefSeq" id="WP_145087074.1">
    <property type="nucleotide sequence ID" value="NZ_CP036274.1"/>
</dbReference>
<protein>
    <recommendedName>
        <fullName evidence="3">Carboxypeptidase regulatory-like domain-containing protein</fullName>
    </recommendedName>
</protein>
<evidence type="ECO:0000313" key="2">
    <source>
        <dbReference type="Proteomes" id="UP000315017"/>
    </source>
</evidence>
<dbReference type="EMBL" id="CP036274">
    <property type="protein sequence ID" value="QDU26469.1"/>
    <property type="molecule type" value="Genomic_DNA"/>
</dbReference>
<proteinExistence type="predicted"/>
<organism evidence="1 2">
    <name type="scientific">Anatilimnocola aggregata</name>
    <dbReference type="NCBI Taxonomy" id="2528021"/>
    <lineage>
        <taxon>Bacteria</taxon>
        <taxon>Pseudomonadati</taxon>
        <taxon>Planctomycetota</taxon>
        <taxon>Planctomycetia</taxon>
        <taxon>Pirellulales</taxon>
        <taxon>Pirellulaceae</taxon>
        <taxon>Anatilimnocola</taxon>
    </lineage>
</organism>
<reference evidence="1 2" key="1">
    <citation type="submission" date="2019-02" db="EMBL/GenBank/DDBJ databases">
        <title>Deep-cultivation of Planctomycetes and their phenomic and genomic characterization uncovers novel biology.</title>
        <authorList>
            <person name="Wiegand S."/>
            <person name="Jogler M."/>
            <person name="Boedeker C."/>
            <person name="Pinto D."/>
            <person name="Vollmers J."/>
            <person name="Rivas-Marin E."/>
            <person name="Kohn T."/>
            <person name="Peeters S.H."/>
            <person name="Heuer A."/>
            <person name="Rast P."/>
            <person name="Oberbeckmann S."/>
            <person name="Bunk B."/>
            <person name="Jeske O."/>
            <person name="Meyerdierks A."/>
            <person name="Storesund J.E."/>
            <person name="Kallscheuer N."/>
            <person name="Luecker S."/>
            <person name="Lage O.M."/>
            <person name="Pohl T."/>
            <person name="Merkel B.J."/>
            <person name="Hornburger P."/>
            <person name="Mueller R.-W."/>
            <person name="Bruemmer F."/>
            <person name="Labrenz M."/>
            <person name="Spormann A.M."/>
            <person name="Op den Camp H."/>
            <person name="Overmann J."/>
            <person name="Amann R."/>
            <person name="Jetten M.S.M."/>
            <person name="Mascher T."/>
            <person name="Medema M.H."/>
            <person name="Devos D.P."/>
            <person name="Kaster A.-K."/>
            <person name="Ovreas L."/>
            <person name="Rohde M."/>
            <person name="Galperin M.Y."/>
            <person name="Jogler C."/>
        </authorList>
    </citation>
    <scope>NUCLEOTIDE SEQUENCE [LARGE SCALE GENOMIC DNA]</scope>
    <source>
        <strain evidence="1 2">ETA_A8</strain>
    </source>
</reference>
<accession>A0A517Y890</accession>
<sequence>MLRLAVIPVIALTLLSTGCDSRSRRVPIAGTVLIDGKPLAGGTIAVVPSNDRPAISMIDQQGRFQLTTYDDFDGAILGEHPVEIFSRVDVGGDRQRWLIPPKYASIKTSGLVLQVDKPNPNVVFELTWGNQEPAIEVIEGGGDVGAVPGATEEALPVPGSP</sequence>
<name>A0A517Y890_9BACT</name>
<dbReference type="KEGG" id="aagg:ETAA8_15470"/>
<dbReference type="AlphaFoldDB" id="A0A517Y890"/>
<gene>
    <name evidence="1" type="ORF">ETAA8_15470</name>
</gene>
<dbReference type="Proteomes" id="UP000315017">
    <property type="component" value="Chromosome"/>
</dbReference>
<keyword evidence="2" id="KW-1185">Reference proteome</keyword>
<evidence type="ECO:0008006" key="3">
    <source>
        <dbReference type="Google" id="ProtNLM"/>
    </source>
</evidence>
<dbReference type="OrthoDB" id="287457at2"/>
<evidence type="ECO:0000313" key="1">
    <source>
        <dbReference type="EMBL" id="QDU26469.1"/>
    </source>
</evidence>
<dbReference type="PROSITE" id="PS51257">
    <property type="entry name" value="PROKAR_LIPOPROTEIN"/>
    <property type="match status" value="1"/>
</dbReference>